<name>A0A8X7Z2E3_POPTO</name>
<gene>
    <name evidence="1" type="ORF">POTOM_041376</name>
</gene>
<keyword evidence="2" id="KW-1185">Reference proteome</keyword>
<organism evidence="1 2">
    <name type="scientific">Populus tomentosa</name>
    <name type="common">Chinese white poplar</name>
    <dbReference type="NCBI Taxonomy" id="118781"/>
    <lineage>
        <taxon>Eukaryota</taxon>
        <taxon>Viridiplantae</taxon>
        <taxon>Streptophyta</taxon>
        <taxon>Embryophyta</taxon>
        <taxon>Tracheophyta</taxon>
        <taxon>Spermatophyta</taxon>
        <taxon>Magnoliopsida</taxon>
        <taxon>eudicotyledons</taxon>
        <taxon>Gunneridae</taxon>
        <taxon>Pentapetalae</taxon>
        <taxon>rosids</taxon>
        <taxon>fabids</taxon>
        <taxon>Malpighiales</taxon>
        <taxon>Salicaceae</taxon>
        <taxon>Saliceae</taxon>
        <taxon>Populus</taxon>
    </lineage>
</organism>
<sequence>MDANWFNALFDEHYENVMNNVGRYVSDGFAGTSSASGFGDSFGDRYVNYNNVAPQSQTSGHQRPSRMDYIRDGIANSLMGQ</sequence>
<reference evidence="1" key="1">
    <citation type="journal article" date="2020" name="bioRxiv">
        <title>Hybrid origin of Populus tomentosa Carr. identified through genome sequencing and phylogenomic analysis.</title>
        <authorList>
            <person name="An X."/>
            <person name="Gao K."/>
            <person name="Chen Z."/>
            <person name="Li J."/>
            <person name="Yang X."/>
            <person name="Yang X."/>
            <person name="Zhou J."/>
            <person name="Guo T."/>
            <person name="Zhao T."/>
            <person name="Huang S."/>
            <person name="Miao D."/>
            <person name="Khan W.U."/>
            <person name="Rao P."/>
            <person name="Ye M."/>
            <person name="Lei B."/>
            <person name="Liao W."/>
            <person name="Wang J."/>
            <person name="Ji L."/>
            <person name="Li Y."/>
            <person name="Guo B."/>
            <person name="Mustafa N.S."/>
            <person name="Li S."/>
            <person name="Yun Q."/>
            <person name="Keller S.R."/>
            <person name="Mao J."/>
            <person name="Zhang R."/>
            <person name="Strauss S.H."/>
        </authorList>
    </citation>
    <scope>NUCLEOTIDE SEQUENCE</scope>
    <source>
        <strain evidence="1">GM15</strain>
        <tissue evidence="1">Leaf</tissue>
    </source>
</reference>
<dbReference type="AlphaFoldDB" id="A0A8X7Z2E3"/>
<dbReference type="Proteomes" id="UP000886885">
    <property type="component" value="Chromosome 11D"/>
</dbReference>
<accession>A0A8X7Z2E3</accession>
<proteinExistence type="predicted"/>
<comment type="caution">
    <text evidence="1">The sequence shown here is derived from an EMBL/GenBank/DDBJ whole genome shotgun (WGS) entry which is preliminary data.</text>
</comment>
<dbReference type="EMBL" id="JAAWWB010000022">
    <property type="protein sequence ID" value="KAG6755545.1"/>
    <property type="molecule type" value="Genomic_DNA"/>
</dbReference>
<protein>
    <submittedName>
        <fullName evidence="1">Uncharacterized protein</fullName>
    </submittedName>
</protein>
<evidence type="ECO:0000313" key="2">
    <source>
        <dbReference type="Proteomes" id="UP000886885"/>
    </source>
</evidence>
<evidence type="ECO:0000313" key="1">
    <source>
        <dbReference type="EMBL" id="KAG6755545.1"/>
    </source>
</evidence>